<organism evidence="3">
    <name type="scientific">marine sediment metagenome</name>
    <dbReference type="NCBI Taxonomy" id="412755"/>
    <lineage>
        <taxon>unclassified sequences</taxon>
        <taxon>metagenomes</taxon>
        <taxon>ecological metagenomes</taxon>
    </lineage>
</organism>
<dbReference type="InterPro" id="IPR051785">
    <property type="entry name" value="MMCE/EMCE_epimerase"/>
</dbReference>
<proteinExistence type="predicted"/>
<dbReference type="PANTHER" id="PTHR43048">
    <property type="entry name" value="METHYLMALONYL-COA EPIMERASE"/>
    <property type="match status" value="1"/>
</dbReference>
<dbReference type="PANTHER" id="PTHR43048:SF3">
    <property type="entry name" value="METHYLMALONYL-COA EPIMERASE, MITOCHONDRIAL"/>
    <property type="match status" value="1"/>
</dbReference>
<name>X1PIN5_9ZZZZ</name>
<dbReference type="Pfam" id="PF00903">
    <property type="entry name" value="Glyoxalase"/>
    <property type="match status" value="1"/>
</dbReference>
<dbReference type="InterPro" id="IPR029068">
    <property type="entry name" value="Glyas_Bleomycin-R_OHBP_Dase"/>
</dbReference>
<dbReference type="GO" id="GO:0046491">
    <property type="term" value="P:L-methylmalonyl-CoA metabolic process"/>
    <property type="evidence" value="ECO:0007669"/>
    <property type="project" value="TreeGrafter"/>
</dbReference>
<comment type="caution">
    <text evidence="3">The sequence shown here is derived from an EMBL/GenBank/DDBJ whole genome shotgun (WGS) entry which is preliminary data.</text>
</comment>
<dbReference type="AlphaFoldDB" id="X1PIN5"/>
<evidence type="ECO:0000256" key="1">
    <source>
        <dbReference type="ARBA" id="ARBA00022723"/>
    </source>
</evidence>
<dbReference type="PROSITE" id="PS51819">
    <property type="entry name" value="VOC"/>
    <property type="match status" value="1"/>
</dbReference>
<sequence length="138" mass="15343">HHIGITVSDLERSIEFYRDVLGLTLRSEGELSGEMISRVVGVPGTHIKSAYFEAGDLVLELFQYLEPAGGRQQASLRQIDVGHYHLAFLVDDIDEAHEKLTARGVRFSDVPQHFEGGGGAIYFWDPDGVALEFIQESK</sequence>
<dbReference type="SUPFAM" id="SSF54593">
    <property type="entry name" value="Glyoxalase/Bleomycin resistance protein/Dihydroxybiphenyl dioxygenase"/>
    <property type="match status" value="1"/>
</dbReference>
<dbReference type="GO" id="GO:0004493">
    <property type="term" value="F:methylmalonyl-CoA epimerase activity"/>
    <property type="evidence" value="ECO:0007669"/>
    <property type="project" value="TreeGrafter"/>
</dbReference>
<feature type="domain" description="VOC" evidence="2">
    <location>
        <begin position="1"/>
        <end position="136"/>
    </location>
</feature>
<reference evidence="3" key="1">
    <citation type="journal article" date="2014" name="Front. Microbiol.">
        <title>High frequency of phylogenetically diverse reductive dehalogenase-homologous genes in deep subseafloor sedimentary metagenomes.</title>
        <authorList>
            <person name="Kawai M."/>
            <person name="Futagami T."/>
            <person name="Toyoda A."/>
            <person name="Takaki Y."/>
            <person name="Nishi S."/>
            <person name="Hori S."/>
            <person name="Arai W."/>
            <person name="Tsubouchi T."/>
            <person name="Morono Y."/>
            <person name="Uchiyama I."/>
            <person name="Ito T."/>
            <person name="Fujiyama A."/>
            <person name="Inagaki F."/>
            <person name="Takami H."/>
        </authorList>
    </citation>
    <scope>NUCLEOTIDE SEQUENCE</scope>
    <source>
        <strain evidence="3">Expedition CK06-06</strain>
    </source>
</reference>
<evidence type="ECO:0000313" key="3">
    <source>
        <dbReference type="EMBL" id="GAI38900.1"/>
    </source>
</evidence>
<dbReference type="InterPro" id="IPR004360">
    <property type="entry name" value="Glyas_Fos-R_dOase_dom"/>
</dbReference>
<accession>X1PIN5</accession>
<dbReference type="GO" id="GO:0046872">
    <property type="term" value="F:metal ion binding"/>
    <property type="evidence" value="ECO:0007669"/>
    <property type="project" value="UniProtKB-KW"/>
</dbReference>
<evidence type="ECO:0000259" key="2">
    <source>
        <dbReference type="PROSITE" id="PS51819"/>
    </source>
</evidence>
<dbReference type="GO" id="GO:0004462">
    <property type="term" value="F:lactoylglutathione lyase activity"/>
    <property type="evidence" value="ECO:0007669"/>
    <property type="project" value="InterPro"/>
</dbReference>
<keyword evidence="1" id="KW-0479">Metal-binding</keyword>
<dbReference type="InterPro" id="IPR037523">
    <property type="entry name" value="VOC_core"/>
</dbReference>
<dbReference type="EMBL" id="BARV01024943">
    <property type="protein sequence ID" value="GAI38900.1"/>
    <property type="molecule type" value="Genomic_DNA"/>
</dbReference>
<dbReference type="PROSITE" id="PS00934">
    <property type="entry name" value="GLYOXALASE_I_1"/>
    <property type="match status" value="1"/>
</dbReference>
<dbReference type="Gene3D" id="3.10.180.10">
    <property type="entry name" value="2,3-Dihydroxybiphenyl 1,2-Dioxygenase, domain 1"/>
    <property type="match status" value="1"/>
</dbReference>
<feature type="non-terminal residue" evidence="3">
    <location>
        <position position="1"/>
    </location>
</feature>
<gene>
    <name evidence="3" type="ORF">S06H3_40615</name>
</gene>
<protein>
    <recommendedName>
        <fullName evidence="2">VOC domain-containing protein</fullName>
    </recommendedName>
</protein>
<dbReference type="InterPro" id="IPR018146">
    <property type="entry name" value="Glyoxalase_1_CS"/>
</dbReference>